<comment type="caution">
    <text evidence="1">The sequence shown here is derived from an EMBL/GenBank/DDBJ whole genome shotgun (WGS) entry which is preliminary data.</text>
</comment>
<protein>
    <submittedName>
        <fullName evidence="1">Ethylene-responsive transcription factor CRF4-like</fullName>
    </submittedName>
</protein>
<accession>A0A699XNF6</accession>
<evidence type="ECO:0000313" key="1">
    <source>
        <dbReference type="EMBL" id="GFD61572.1"/>
    </source>
</evidence>
<proteinExistence type="predicted"/>
<name>A0A699XNF6_TANCI</name>
<feature type="non-terminal residue" evidence="1">
    <location>
        <position position="72"/>
    </location>
</feature>
<dbReference type="AlphaFoldDB" id="A0A699XNF6"/>
<organism evidence="1">
    <name type="scientific">Tanacetum cinerariifolium</name>
    <name type="common">Dalmatian daisy</name>
    <name type="synonym">Chrysanthemum cinerariifolium</name>
    <dbReference type="NCBI Taxonomy" id="118510"/>
    <lineage>
        <taxon>Eukaryota</taxon>
        <taxon>Viridiplantae</taxon>
        <taxon>Streptophyta</taxon>
        <taxon>Embryophyta</taxon>
        <taxon>Tracheophyta</taxon>
        <taxon>Spermatophyta</taxon>
        <taxon>Magnoliopsida</taxon>
        <taxon>eudicotyledons</taxon>
        <taxon>Gunneridae</taxon>
        <taxon>Pentapetalae</taxon>
        <taxon>asterids</taxon>
        <taxon>campanulids</taxon>
        <taxon>Asterales</taxon>
        <taxon>Asteraceae</taxon>
        <taxon>Asteroideae</taxon>
        <taxon>Anthemideae</taxon>
        <taxon>Anthemidinae</taxon>
        <taxon>Tanacetum</taxon>
    </lineage>
</organism>
<reference evidence="1" key="1">
    <citation type="journal article" date="2019" name="Sci. Rep.">
        <title>Draft genome of Tanacetum cinerariifolium, the natural source of mosquito coil.</title>
        <authorList>
            <person name="Yamashiro T."/>
            <person name="Shiraishi A."/>
            <person name="Satake H."/>
            <person name="Nakayama K."/>
        </authorList>
    </citation>
    <scope>NUCLEOTIDE SEQUENCE</scope>
</reference>
<gene>
    <name evidence="1" type="ORF">Tci_933541</name>
</gene>
<dbReference type="EMBL" id="BKCJ011895651">
    <property type="protein sequence ID" value="GFD61572.1"/>
    <property type="molecule type" value="Genomic_DNA"/>
</dbReference>
<sequence length="72" mass="8223">MLDDLFDFKSPELEQHGDEASDYMMVDDCETLDPFHFDDLGEIPYGDGLNDSIFDAALPTLLEVDNYFEDIP</sequence>